<name>A0A0R2K1Y7_9LACO</name>
<protein>
    <submittedName>
        <fullName evidence="6">ATP-binding protein</fullName>
    </submittedName>
    <submittedName>
        <fullName evidence="7">DNA replication protein DnaC</fullName>
    </submittedName>
</protein>
<dbReference type="SMART" id="SM00382">
    <property type="entry name" value="AAA"/>
    <property type="match status" value="1"/>
</dbReference>
<dbReference type="PATRIC" id="fig|319653.3.peg.1811"/>
<evidence type="ECO:0000313" key="9">
    <source>
        <dbReference type="Proteomes" id="UP000182818"/>
    </source>
</evidence>
<dbReference type="PIRSF" id="PIRSF003073">
    <property type="entry name" value="DNAC_TnpB_IstB"/>
    <property type="match status" value="1"/>
</dbReference>
<dbReference type="InterPro" id="IPR028350">
    <property type="entry name" value="DNAC/IstB-like"/>
</dbReference>
<dbReference type="SUPFAM" id="SSF52540">
    <property type="entry name" value="P-loop containing nucleoside triphosphate hydrolases"/>
    <property type="match status" value="1"/>
</dbReference>
<evidence type="ECO:0000313" key="6">
    <source>
        <dbReference type="EMBL" id="KRN81004.1"/>
    </source>
</evidence>
<feature type="compositionally biased region" description="Basic and acidic residues" evidence="4">
    <location>
        <begin position="238"/>
        <end position="249"/>
    </location>
</feature>
<dbReference type="NCBIfam" id="NF038214">
    <property type="entry name" value="IS21_help_AAA"/>
    <property type="match status" value="1"/>
</dbReference>
<organism evidence="6 8">
    <name type="scientific">Pediococcus ethanolidurans</name>
    <dbReference type="NCBI Taxonomy" id="319653"/>
    <lineage>
        <taxon>Bacteria</taxon>
        <taxon>Bacillati</taxon>
        <taxon>Bacillota</taxon>
        <taxon>Bacilli</taxon>
        <taxon>Lactobacillales</taxon>
        <taxon>Lactobacillaceae</taxon>
        <taxon>Pediococcus</taxon>
    </lineage>
</organism>
<dbReference type="InterPro" id="IPR027417">
    <property type="entry name" value="P-loop_NTPase"/>
</dbReference>
<dbReference type="Proteomes" id="UP000182818">
    <property type="component" value="Unassembled WGS sequence"/>
</dbReference>
<comment type="caution">
    <text evidence="6">The sequence shown here is derived from an EMBL/GenBank/DDBJ whole genome shotgun (WGS) entry which is preliminary data.</text>
</comment>
<proteinExistence type="inferred from homology"/>
<feature type="compositionally biased region" description="Basic residues" evidence="4">
    <location>
        <begin position="250"/>
        <end position="262"/>
    </location>
</feature>
<evidence type="ECO:0000313" key="8">
    <source>
        <dbReference type="Proteomes" id="UP000051749"/>
    </source>
</evidence>
<evidence type="ECO:0000256" key="1">
    <source>
        <dbReference type="ARBA" id="ARBA00008059"/>
    </source>
</evidence>
<feature type="region of interest" description="Disordered" evidence="4">
    <location>
        <begin position="238"/>
        <end position="262"/>
    </location>
</feature>
<dbReference type="STRING" id="319653.SAMN04487973_1421"/>
<dbReference type="EMBL" id="JQBY01000052">
    <property type="protein sequence ID" value="KRN81004.1"/>
    <property type="molecule type" value="Genomic_DNA"/>
</dbReference>
<dbReference type="GeneID" id="76044599"/>
<dbReference type="AlphaFoldDB" id="A0A0R2K1Y7"/>
<dbReference type="EMBL" id="FOGK01000042">
    <property type="protein sequence ID" value="SER98399.1"/>
    <property type="molecule type" value="Genomic_DNA"/>
</dbReference>
<evidence type="ECO:0000259" key="5">
    <source>
        <dbReference type="SMART" id="SM00382"/>
    </source>
</evidence>
<dbReference type="Gene3D" id="3.40.50.300">
    <property type="entry name" value="P-loop containing nucleotide triphosphate hydrolases"/>
    <property type="match status" value="1"/>
</dbReference>
<dbReference type="GO" id="GO:0006260">
    <property type="term" value="P:DNA replication"/>
    <property type="evidence" value="ECO:0007669"/>
    <property type="project" value="TreeGrafter"/>
</dbReference>
<dbReference type="InterPro" id="IPR002611">
    <property type="entry name" value="IstB_ATP-bd"/>
</dbReference>
<evidence type="ECO:0000256" key="3">
    <source>
        <dbReference type="ARBA" id="ARBA00022840"/>
    </source>
</evidence>
<reference evidence="6 8" key="1">
    <citation type="journal article" date="2015" name="Genome Announc.">
        <title>Expanding the biotechnology potential of lactobacilli through comparative genomics of 213 strains and associated genera.</title>
        <authorList>
            <person name="Sun Z."/>
            <person name="Harris H.M."/>
            <person name="McCann A."/>
            <person name="Guo C."/>
            <person name="Argimon S."/>
            <person name="Zhang W."/>
            <person name="Yang X."/>
            <person name="Jeffery I.B."/>
            <person name="Cooney J.C."/>
            <person name="Kagawa T.F."/>
            <person name="Liu W."/>
            <person name="Song Y."/>
            <person name="Salvetti E."/>
            <person name="Wrobel A."/>
            <person name="Rasinkangas P."/>
            <person name="Parkhill J."/>
            <person name="Rea M.C."/>
            <person name="O'Sullivan O."/>
            <person name="Ritari J."/>
            <person name="Douillard F.P."/>
            <person name="Paul Ross R."/>
            <person name="Yang R."/>
            <person name="Briner A.E."/>
            <person name="Felis G.E."/>
            <person name="de Vos W.M."/>
            <person name="Barrangou R."/>
            <person name="Klaenhammer T.R."/>
            <person name="Caufield P.W."/>
            <person name="Cui Y."/>
            <person name="Zhang H."/>
            <person name="O'Toole P.W."/>
        </authorList>
    </citation>
    <scope>NUCLEOTIDE SEQUENCE [LARGE SCALE GENOMIC DNA]</scope>
    <source>
        <strain evidence="6 8">DSM 22301</strain>
    </source>
</reference>
<keyword evidence="3 6" id="KW-0067">ATP-binding</keyword>
<reference evidence="7 9" key="2">
    <citation type="submission" date="2016-10" db="EMBL/GenBank/DDBJ databases">
        <authorList>
            <person name="Varghese N."/>
            <person name="Submissions S."/>
        </authorList>
    </citation>
    <scope>NUCLEOTIDE SEQUENCE [LARGE SCALE GENOMIC DNA]</scope>
    <source>
        <strain evidence="7 9">CGMCC 1.3889</strain>
    </source>
</reference>
<sequence>MNKEQLIHNLALLKLPYTAEHLNEYLAHSPDLGPVLEALFSREAEAKTKRVVANNIQLAKFPYNKRIKDFDFDFQPSINNEVIWELTTMKFLKHHDNVLFIGNSGVGKTHLATGIGIAACEANQSAYFITCQELVSKLISAYREQKLNARLGQYVRYKLLIIDEVGYLPVDKLGADLLFQLINRRYERRSTIITTNAPLSEWGHVFGDEALANAILDRLVHHSKIIKISGQSYRMREYRETTQTKESKSTKKQLRMKRGQTG</sequence>
<keyword evidence="2" id="KW-0547">Nucleotide-binding</keyword>
<dbReference type="PANTHER" id="PTHR30050">
    <property type="entry name" value="CHROMOSOMAL REPLICATION INITIATOR PROTEIN DNAA"/>
    <property type="match status" value="1"/>
</dbReference>
<dbReference type="InterPro" id="IPR047661">
    <property type="entry name" value="IstB"/>
</dbReference>
<evidence type="ECO:0000256" key="4">
    <source>
        <dbReference type="SAM" id="MobiDB-lite"/>
    </source>
</evidence>
<keyword evidence="9" id="KW-1185">Reference proteome</keyword>
<evidence type="ECO:0000313" key="7">
    <source>
        <dbReference type="EMBL" id="SER98399.1"/>
    </source>
</evidence>
<dbReference type="OrthoDB" id="2052561at2"/>
<dbReference type="Proteomes" id="UP000051749">
    <property type="component" value="Unassembled WGS sequence"/>
</dbReference>
<dbReference type="GO" id="GO:0005524">
    <property type="term" value="F:ATP binding"/>
    <property type="evidence" value="ECO:0007669"/>
    <property type="project" value="UniProtKB-KW"/>
</dbReference>
<dbReference type="RefSeq" id="WP_057808135.1">
    <property type="nucleotide sequence ID" value="NZ_BJYP01000070.1"/>
</dbReference>
<accession>A0A0R2K1Y7</accession>
<dbReference type="PANTHER" id="PTHR30050:SF4">
    <property type="entry name" value="ATP-BINDING PROTEIN RV3427C IN INSERTION SEQUENCE-RELATED"/>
    <property type="match status" value="1"/>
</dbReference>
<evidence type="ECO:0000256" key="2">
    <source>
        <dbReference type="ARBA" id="ARBA00022741"/>
    </source>
</evidence>
<comment type="similarity">
    <text evidence="1">Belongs to the IS21/IS1162 putative ATP-binding protein family.</text>
</comment>
<dbReference type="CDD" id="cd00009">
    <property type="entry name" value="AAA"/>
    <property type="match status" value="1"/>
</dbReference>
<feature type="domain" description="AAA+ ATPase" evidence="5">
    <location>
        <begin position="94"/>
        <end position="227"/>
    </location>
</feature>
<gene>
    <name evidence="6" type="ORF">IV87_GL001778</name>
    <name evidence="7" type="ORF">SAMN04487973_1421</name>
</gene>
<dbReference type="InterPro" id="IPR003593">
    <property type="entry name" value="AAA+_ATPase"/>
</dbReference>
<dbReference type="Pfam" id="PF01695">
    <property type="entry name" value="IstB_IS21"/>
    <property type="match status" value="1"/>
</dbReference>